<gene>
    <name evidence="2" type="ORF">H9789_05555</name>
</gene>
<evidence type="ECO:0000313" key="3">
    <source>
        <dbReference type="Proteomes" id="UP000823865"/>
    </source>
</evidence>
<dbReference type="EMBL" id="JAHLFU010000112">
    <property type="protein sequence ID" value="MBU3853273.1"/>
    <property type="molecule type" value="Genomic_DNA"/>
</dbReference>
<organism evidence="2 3">
    <name type="scientific">Candidatus Paraprevotella stercoravium</name>
    <dbReference type="NCBI Taxonomy" id="2838725"/>
    <lineage>
        <taxon>Bacteria</taxon>
        <taxon>Pseudomonadati</taxon>
        <taxon>Bacteroidota</taxon>
        <taxon>Bacteroidia</taxon>
        <taxon>Bacteroidales</taxon>
        <taxon>Prevotellaceae</taxon>
        <taxon>Paraprevotella</taxon>
    </lineage>
</organism>
<dbReference type="Pfam" id="PF00027">
    <property type="entry name" value="cNMP_binding"/>
    <property type="match status" value="1"/>
</dbReference>
<dbReference type="SUPFAM" id="SSF46785">
    <property type="entry name" value="Winged helix' DNA-binding domain"/>
    <property type="match status" value="1"/>
</dbReference>
<dbReference type="InterPro" id="IPR000595">
    <property type="entry name" value="cNMP-bd_dom"/>
</dbReference>
<dbReference type="GO" id="GO:0005829">
    <property type="term" value="C:cytosol"/>
    <property type="evidence" value="ECO:0007669"/>
    <property type="project" value="TreeGrafter"/>
</dbReference>
<dbReference type="PROSITE" id="PS50042">
    <property type="entry name" value="CNMP_BINDING_3"/>
    <property type="match status" value="1"/>
</dbReference>
<dbReference type="PANTHER" id="PTHR24567">
    <property type="entry name" value="CRP FAMILY TRANSCRIPTIONAL REGULATORY PROTEIN"/>
    <property type="match status" value="1"/>
</dbReference>
<proteinExistence type="predicted"/>
<dbReference type="GO" id="GO:0003700">
    <property type="term" value="F:DNA-binding transcription factor activity"/>
    <property type="evidence" value="ECO:0007669"/>
    <property type="project" value="TreeGrafter"/>
</dbReference>
<evidence type="ECO:0000259" key="1">
    <source>
        <dbReference type="PROSITE" id="PS50042"/>
    </source>
</evidence>
<dbReference type="SUPFAM" id="SSF51206">
    <property type="entry name" value="cAMP-binding domain-like"/>
    <property type="match status" value="1"/>
</dbReference>
<accession>A0A9E2L7Q4</accession>
<dbReference type="SMART" id="SM00100">
    <property type="entry name" value="cNMP"/>
    <property type="match status" value="1"/>
</dbReference>
<dbReference type="InterPro" id="IPR014710">
    <property type="entry name" value="RmlC-like_jellyroll"/>
</dbReference>
<name>A0A9E2L7Q4_9BACT</name>
<reference evidence="2" key="1">
    <citation type="journal article" date="2021" name="PeerJ">
        <title>Extensive microbial diversity within the chicken gut microbiome revealed by metagenomics and culture.</title>
        <authorList>
            <person name="Gilroy R."/>
            <person name="Ravi A."/>
            <person name="Getino M."/>
            <person name="Pursley I."/>
            <person name="Horton D.L."/>
            <person name="Alikhan N.F."/>
            <person name="Baker D."/>
            <person name="Gharbi K."/>
            <person name="Hall N."/>
            <person name="Watson M."/>
            <person name="Adriaenssens E.M."/>
            <person name="Foster-Nyarko E."/>
            <person name="Jarju S."/>
            <person name="Secka A."/>
            <person name="Antonio M."/>
            <person name="Oren A."/>
            <person name="Chaudhuri R.R."/>
            <person name="La Ragione R."/>
            <person name="Hildebrand F."/>
            <person name="Pallen M.J."/>
        </authorList>
    </citation>
    <scope>NUCLEOTIDE SEQUENCE</scope>
    <source>
        <strain evidence="2">G3-2149</strain>
    </source>
</reference>
<feature type="domain" description="Cyclic nucleotide-binding" evidence="1">
    <location>
        <begin position="12"/>
        <end position="135"/>
    </location>
</feature>
<evidence type="ECO:0000313" key="2">
    <source>
        <dbReference type="EMBL" id="MBU3853273.1"/>
    </source>
</evidence>
<comment type="caution">
    <text evidence="2">The sequence shown here is derived from an EMBL/GenBank/DDBJ whole genome shotgun (WGS) entry which is preliminary data.</text>
</comment>
<dbReference type="CDD" id="cd00038">
    <property type="entry name" value="CAP_ED"/>
    <property type="match status" value="1"/>
</dbReference>
<sequence>MPTFYDLYDFSLFAEADRNRIDRLLQQSANRIRTYHEGDLIALQGDPCRSLMLLCSGSVSARMTHDEGKEIVIETLHAPEILAPAFLYGSENRFPVTLIAATDCRVWFISREVFLEMMEADRTVLRRFLENISDRSVFLSRKLNEFALQSLPTRILSYLKTHGSIQNIQEVAFIMGVARPSLSRALSLLLEQGRVRKEAGGYLACSGQ</sequence>
<dbReference type="InterPro" id="IPR036390">
    <property type="entry name" value="WH_DNA-bd_sf"/>
</dbReference>
<dbReference type="Gene3D" id="2.60.120.10">
    <property type="entry name" value="Jelly Rolls"/>
    <property type="match status" value="1"/>
</dbReference>
<dbReference type="InterPro" id="IPR018490">
    <property type="entry name" value="cNMP-bd_dom_sf"/>
</dbReference>
<dbReference type="Proteomes" id="UP000823865">
    <property type="component" value="Unassembled WGS sequence"/>
</dbReference>
<dbReference type="PANTHER" id="PTHR24567:SF58">
    <property type="entry name" value="CYCLIC AMP-BINDING REGULATORY PROTEIN"/>
    <property type="match status" value="1"/>
</dbReference>
<dbReference type="InterPro" id="IPR050397">
    <property type="entry name" value="Env_Response_Regulators"/>
</dbReference>
<reference evidence="2" key="2">
    <citation type="submission" date="2021-04" db="EMBL/GenBank/DDBJ databases">
        <authorList>
            <person name="Gilroy R."/>
        </authorList>
    </citation>
    <scope>NUCLEOTIDE SEQUENCE</scope>
    <source>
        <strain evidence="2">G3-2149</strain>
    </source>
</reference>
<protein>
    <submittedName>
        <fullName evidence="2">Cyclic nucleotide-binding domain-containing protein</fullName>
    </submittedName>
</protein>
<dbReference type="AlphaFoldDB" id="A0A9E2L7Q4"/>